<gene>
    <name evidence="6" type="ORF">RR48_05872</name>
</gene>
<feature type="region of interest" description="Disordered" evidence="2">
    <location>
        <begin position="541"/>
        <end position="678"/>
    </location>
</feature>
<dbReference type="InterPro" id="IPR001507">
    <property type="entry name" value="ZP_dom"/>
</dbReference>
<dbReference type="Gene3D" id="2.60.40.4100">
    <property type="entry name" value="Zona pellucida, ZP-C domain"/>
    <property type="match status" value="1"/>
</dbReference>
<feature type="region of interest" description="Disordered" evidence="2">
    <location>
        <begin position="500"/>
        <end position="520"/>
    </location>
</feature>
<accession>A0A0N0PD73</accession>
<keyword evidence="3" id="KW-0472">Membrane</keyword>
<dbReference type="InParanoid" id="A0A0N0PD73"/>
<feature type="compositionally biased region" description="Polar residues" evidence="2">
    <location>
        <begin position="621"/>
        <end position="646"/>
    </location>
</feature>
<evidence type="ECO:0000256" key="1">
    <source>
        <dbReference type="ARBA" id="ARBA00023157"/>
    </source>
</evidence>
<feature type="compositionally biased region" description="Low complexity" evidence="2">
    <location>
        <begin position="700"/>
        <end position="711"/>
    </location>
</feature>
<dbReference type="PROSITE" id="PS51034">
    <property type="entry name" value="ZP_2"/>
    <property type="match status" value="1"/>
</dbReference>
<dbReference type="Proteomes" id="UP000053240">
    <property type="component" value="Unassembled WGS sequence"/>
</dbReference>
<evidence type="ECO:0000256" key="2">
    <source>
        <dbReference type="SAM" id="MobiDB-lite"/>
    </source>
</evidence>
<evidence type="ECO:0000256" key="3">
    <source>
        <dbReference type="SAM" id="Phobius"/>
    </source>
</evidence>
<dbReference type="EMBL" id="KQ460426">
    <property type="protein sequence ID" value="KPJ14778.1"/>
    <property type="molecule type" value="Genomic_DNA"/>
</dbReference>
<feature type="region of interest" description="Disordered" evidence="2">
    <location>
        <begin position="429"/>
        <end position="452"/>
    </location>
</feature>
<evidence type="ECO:0000256" key="4">
    <source>
        <dbReference type="SAM" id="SignalP"/>
    </source>
</evidence>
<protein>
    <recommendedName>
        <fullName evidence="5">ZP domain-containing protein</fullName>
    </recommendedName>
</protein>
<keyword evidence="1" id="KW-1015">Disulfide bond</keyword>
<dbReference type="InterPro" id="IPR042235">
    <property type="entry name" value="ZP-C_dom"/>
</dbReference>
<feature type="signal peptide" evidence="4">
    <location>
        <begin position="1"/>
        <end position="29"/>
    </location>
</feature>
<keyword evidence="3" id="KW-0812">Transmembrane</keyword>
<dbReference type="AlphaFoldDB" id="A0A0N0PD73"/>
<feature type="domain" description="ZP" evidence="5">
    <location>
        <begin position="103"/>
        <end position="368"/>
    </location>
</feature>
<feature type="region of interest" description="Disordered" evidence="2">
    <location>
        <begin position="700"/>
        <end position="740"/>
    </location>
</feature>
<evidence type="ECO:0000313" key="7">
    <source>
        <dbReference type="Proteomes" id="UP000053240"/>
    </source>
</evidence>
<dbReference type="Pfam" id="PF00100">
    <property type="entry name" value="Zona_pellucida"/>
    <property type="match status" value="1"/>
</dbReference>
<evidence type="ECO:0000313" key="6">
    <source>
        <dbReference type="EMBL" id="KPJ14778.1"/>
    </source>
</evidence>
<dbReference type="SMART" id="SM00241">
    <property type="entry name" value="ZP"/>
    <property type="match status" value="1"/>
</dbReference>
<keyword evidence="3" id="KW-1133">Transmembrane helix</keyword>
<dbReference type="Gene3D" id="2.60.40.3210">
    <property type="entry name" value="Zona pellucida, ZP-N domain"/>
    <property type="match status" value="1"/>
</dbReference>
<reference evidence="6 7" key="1">
    <citation type="journal article" date="2015" name="Nat. Commun.">
        <title>Outbred genome sequencing and CRISPR/Cas9 gene editing in butterflies.</title>
        <authorList>
            <person name="Li X."/>
            <person name="Fan D."/>
            <person name="Zhang W."/>
            <person name="Liu G."/>
            <person name="Zhang L."/>
            <person name="Zhao L."/>
            <person name="Fang X."/>
            <person name="Chen L."/>
            <person name="Dong Y."/>
            <person name="Chen Y."/>
            <person name="Ding Y."/>
            <person name="Zhao R."/>
            <person name="Feng M."/>
            <person name="Zhu Y."/>
            <person name="Feng Y."/>
            <person name="Jiang X."/>
            <person name="Zhu D."/>
            <person name="Xiang H."/>
            <person name="Feng X."/>
            <person name="Li S."/>
            <person name="Wang J."/>
            <person name="Zhang G."/>
            <person name="Kronforst M.R."/>
            <person name="Wang W."/>
        </authorList>
    </citation>
    <scope>NUCLEOTIDE SEQUENCE [LARGE SCALE GENOMIC DNA]</scope>
    <source>
        <strain evidence="6">Ya'a_city_454_Pm</strain>
        <tissue evidence="6">Whole body</tissue>
    </source>
</reference>
<evidence type="ECO:0000259" key="5">
    <source>
        <dbReference type="PROSITE" id="PS51034"/>
    </source>
</evidence>
<feature type="transmembrane region" description="Helical" evidence="3">
    <location>
        <begin position="827"/>
        <end position="850"/>
    </location>
</feature>
<feature type="chain" id="PRO_5005857492" description="ZP domain-containing protein" evidence="4">
    <location>
        <begin position="30"/>
        <end position="867"/>
    </location>
</feature>
<dbReference type="PANTHER" id="PTHR46560">
    <property type="entry name" value="CYPHER, ISOFORM B"/>
    <property type="match status" value="1"/>
</dbReference>
<sequence length="867" mass="94250">MSSLLSTSIITHVLKLMLCFILFAEPHEAAVMHIATLIAFVQLSLATAVSDGIQTLTAAELNLELSGDNSLSPFYESGDDTAVHFMRGSRAADSPLSPDIDVQCTNDYIQVTVEFADVFDGVIYSKGYLNDPRCKYVSLGGSDSRYEFRVPLDGCGSRPLCNACGTIDNVLVFQADDFVQGPTDFARKISCARTTFEVSAEGAREEQGHVLKLKPFMVDMLEVVAVEGLGSGVECWMDIQKGVFPNTTPFESSIKIGEYLTILVYLKDQRNQFNLKIHDCWAYDSDNYDSPKTNKIQLTDKQGCPKKKKLIDQWQKSRNTGKSGATLIAYSKVSAFRFPETDQVYLTCNVELCTNNCDSSCDGGIKEISTTLRPQKQCYPGSTDPQCPTVRPQIKCYPGSKDPRCPSLSTPAQPNCYPGSTDSRCPKSTTPAPPNCYPGSTEPRCSKPTTPASPNCYPGNTDPRCPKPTTPAPPNCYPGSRDPRCPQTTSPKPVCYPGSPDPNCPQPSRPTTINPPTYLPPTTPELKCYPGCTDPRCPKTTTPAPPNCYPGSTDPRCPKPTTPSQPNCYPGRSTDSRCPKPTTPAPPNCFPGSTDSRCPKPTTLAPPKCYPGSTDPRCPKPTTTAPPNCYPGSTDSRCPKPTTTARPNCYPGSTDPRCPKPTTLTPQKCYPGSKDPRCPTPTTPARPICYPGSNDPNCPPSSTSTSVIPTTENSPNCYPGSNDPRCPQPSSTPSSCYPGSKDPNCPQPFAPSSTNPPSTYLPPFPAENEIKSARTSRLAEKTLDYYDEPLLDVDNFEFTRTKPRSRITRDISKVNDDLIEASTGLGVMHIAIGGCTFLVVLSIALAVYVYKRSYRQSNQTNLRDHPC</sequence>
<dbReference type="InterPro" id="IPR055355">
    <property type="entry name" value="ZP-C"/>
</dbReference>
<feature type="region of interest" description="Disordered" evidence="2">
    <location>
        <begin position="747"/>
        <end position="766"/>
    </location>
</feature>
<proteinExistence type="predicted"/>
<dbReference type="PANTHER" id="PTHR46560:SF6">
    <property type="entry name" value="ZYE"/>
    <property type="match status" value="1"/>
</dbReference>
<keyword evidence="7" id="KW-1185">Reference proteome</keyword>
<keyword evidence="4" id="KW-0732">Signal</keyword>
<feature type="compositionally biased region" description="Polar residues" evidence="2">
    <location>
        <begin position="728"/>
        <end position="737"/>
    </location>
</feature>
<dbReference type="STRING" id="76193.A0A0N0PD73"/>
<name>A0A0N0PD73_PAPMA</name>
<organism evidence="6 7">
    <name type="scientific">Papilio machaon</name>
    <name type="common">Old World swallowtail butterfly</name>
    <dbReference type="NCBI Taxonomy" id="76193"/>
    <lineage>
        <taxon>Eukaryota</taxon>
        <taxon>Metazoa</taxon>
        <taxon>Ecdysozoa</taxon>
        <taxon>Arthropoda</taxon>
        <taxon>Hexapoda</taxon>
        <taxon>Insecta</taxon>
        <taxon>Pterygota</taxon>
        <taxon>Neoptera</taxon>
        <taxon>Endopterygota</taxon>
        <taxon>Lepidoptera</taxon>
        <taxon>Glossata</taxon>
        <taxon>Ditrysia</taxon>
        <taxon>Papilionoidea</taxon>
        <taxon>Papilionidae</taxon>
        <taxon>Papilioninae</taxon>
        <taxon>Papilio</taxon>
    </lineage>
</organism>